<dbReference type="AlphaFoldDB" id="A0A5A7PSD2"/>
<sequence length="230" mass="26028">MLGDGQILPKITVSRCQPAVFSDELLDLHVLRGELVGHYLVRGQHFKGWEAAARRAGGRWVWVRVDRCRAQVERVAEVGRRNSAFAFTAFTISSDNSIRMFLRNHKLDKLRILYHLIIVAADLLTHCDKRNPFLNCLTQQKFAKSYNSHRQKREIRMKMGQRWKNENRKLPFYDSDDLRKSVISLKLKFEIGVSSLDAVGDGGHACGRGGDGKIAVVGVQVGAGEVRVLM</sequence>
<dbReference type="Proteomes" id="UP000325081">
    <property type="component" value="Unassembled WGS sequence"/>
</dbReference>
<evidence type="ECO:0000313" key="1">
    <source>
        <dbReference type="EMBL" id="GER35730.1"/>
    </source>
</evidence>
<proteinExistence type="predicted"/>
<keyword evidence="1" id="KW-0378">Hydrolase</keyword>
<keyword evidence="2" id="KW-1185">Reference proteome</keyword>
<reference evidence="2" key="1">
    <citation type="journal article" date="2019" name="Curr. Biol.">
        <title>Genome Sequence of Striga asiatica Provides Insight into the Evolution of Plant Parasitism.</title>
        <authorList>
            <person name="Yoshida S."/>
            <person name="Kim S."/>
            <person name="Wafula E.K."/>
            <person name="Tanskanen J."/>
            <person name="Kim Y.M."/>
            <person name="Honaas L."/>
            <person name="Yang Z."/>
            <person name="Spallek T."/>
            <person name="Conn C.E."/>
            <person name="Ichihashi Y."/>
            <person name="Cheong K."/>
            <person name="Cui S."/>
            <person name="Der J.P."/>
            <person name="Gundlach H."/>
            <person name="Jiao Y."/>
            <person name="Hori C."/>
            <person name="Ishida J.K."/>
            <person name="Kasahara H."/>
            <person name="Kiba T."/>
            <person name="Kim M.S."/>
            <person name="Koo N."/>
            <person name="Laohavisit A."/>
            <person name="Lee Y.H."/>
            <person name="Lumba S."/>
            <person name="McCourt P."/>
            <person name="Mortimer J.C."/>
            <person name="Mutuku J.M."/>
            <person name="Nomura T."/>
            <person name="Sasaki-Sekimoto Y."/>
            <person name="Seto Y."/>
            <person name="Wang Y."/>
            <person name="Wakatake T."/>
            <person name="Sakakibara H."/>
            <person name="Demura T."/>
            <person name="Yamaguchi S."/>
            <person name="Yoneyama K."/>
            <person name="Manabe R.I."/>
            <person name="Nelson D.C."/>
            <person name="Schulman A.H."/>
            <person name="Timko M.P."/>
            <person name="dePamphilis C.W."/>
            <person name="Choi D."/>
            <person name="Shirasu K."/>
        </authorList>
    </citation>
    <scope>NUCLEOTIDE SEQUENCE [LARGE SCALE GENOMIC DNA]</scope>
    <source>
        <strain evidence="2">cv. UVA1</strain>
    </source>
</reference>
<name>A0A5A7PSD2_STRAF</name>
<protein>
    <submittedName>
        <fullName evidence="1">ATP-dependent protease ATPase subunit HslU</fullName>
    </submittedName>
</protein>
<organism evidence="1 2">
    <name type="scientific">Striga asiatica</name>
    <name type="common">Asiatic witchweed</name>
    <name type="synonym">Buchnera asiatica</name>
    <dbReference type="NCBI Taxonomy" id="4170"/>
    <lineage>
        <taxon>Eukaryota</taxon>
        <taxon>Viridiplantae</taxon>
        <taxon>Streptophyta</taxon>
        <taxon>Embryophyta</taxon>
        <taxon>Tracheophyta</taxon>
        <taxon>Spermatophyta</taxon>
        <taxon>Magnoliopsida</taxon>
        <taxon>eudicotyledons</taxon>
        <taxon>Gunneridae</taxon>
        <taxon>Pentapetalae</taxon>
        <taxon>asterids</taxon>
        <taxon>lamiids</taxon>
        <taxon>Lamiales</taxon>
        <taxon>Orobanchaceae</taxon>
        <taxon>Buchnereae</taxon>
        <taxon>Striga</taxon>
    </lineage>
</organism>
<dbReference type="EMBL" id="BKCP01005006">
    <property type="protein sequence ID" value="GER35730.1"/>
    <property type="molecule type" value="Genomic_DNA"/>
</dbReference>
<gene>
    <name evidence="1" type="ORF">STAS_12025</name>
</gene>
<comment type="caution">
    <text evidence="1">The sequence shown here is derived from an EMBL/GenBank/DDBJ whole genome shotgun (WGS) entry which is preliminary data.</text>
</comment>
<dbReference type="GO" id="GO:0008233">
    <property type="term" value="F:peptidase activity"/>
    <property type="evidence" value="ECO:0007669"/>
    <property type="project" value="UniProtKB-KW"/>
</dbReference>
<accession>A0A5A7PSD2</accession>
<keyword evidence="1" id="KW-0645">Protease</keyword>
<dbReference type="GO" id="GO:0006508">
    <property type="term" value="P:proteolysis"/>
    <property type="evidence" value="ECO:0007669"/>
    <property type="project" value="UniProtKB-KW"/>
</dbReference>
<evidence type="ECO:0000313" key="2">
    <source>
        <dbReference type="Proteomes" id="UP000325081"/>
    </source>
</evidence>